<reference evidence="4" key="2">
    <citation type="submission" date="2013-12" db="EMBL/GenBank/DDBJ databases">
        <authorList>
            <person name="Yu Y."/>
            <person name="Lee S."/>
            <person name="de Baynast K."/>
            <person name="Wissotski M."/>
            <person name="Liu L."/>
            <person name="Talag J."/>
            <person name="Goicoechea J."/>
            <person name="Angelova A."/>
            <person name="Jetty R."/>
            <person name="Kudrna D."/>
            <person name="Golser W."/>
            <person name="Rivera L."/>
            <person name="Zhang J."/>
            <person name="Wing R."/>
        </authorList>
    </citation>
    <scope>NUCLEOTIDE SEQUENCE</scope>
</reference>
<dbReference type="SUPFAM" id="SSF81383">
    <property type="entry name" value="F-box domain"/>
    <property type="match status" value="1"/>
</dbReference>
<dbReference type="InterPro" id="IPR053197">
    <property type="entry name" value="F-box_SCFL_complex_component"/>
</dbReference>
<accession>A0A0D9XQ98</accession>
<evidence type="ECO:0000256" key="1">
    <source>
        <dbReference type="SAM" id="MobiDB-lite"/>
    </source>
</evidence>
<dbReference type="eggNOG" id="ENOG502RYTW">
    <property type="taxonomic scope" value="Eukaryota"/>
</dbReference>
<dbReference type="Proteomes" id="UP000032180">
    <property type="component" value="Chromosome 11"/>
</dbReference>
<evidence type="ECO:0000313" key="4">
    <source>
        <dbReference type="Proteomes" id="UP000032180"/>
    </source>
</evidence>
<reference evidence="3 4" key="1">
    <citation type="submission" date="2012-08" db="EMBL/GenBank/DDBJ databases">
        <title>Oryza genome evolution.</title>
        <authorList>
            <person name="Wing R.A."/>
        </authorList>
    </citation>
    <scope>NUCLEOTIDE SEQUENCE</scope>
</reference>
<organism evidence="3 4">
    <name type="scientific">Leersia perrieri</name>
    <dbReference type="NCBI Taxonomy" id="77586"/>
    <lineage>
        <taxon>Eukaryota</taxon>
        <taxon>Viridiplantae</taxon>
        <taxon>Streptophyta</taxon>
        <taxon>Embryophyta</taxon>
        <taxon>Tracheophyta</taxon>
        <taxon>Spermatophyta</taxon>
        <taxon>Magnoliopsida</taxon>
        <taxon>Liliopsida</taxon>
        <taxon>Poales</taxon>
        <taxon>Poaceae</taxon>
        <taxon>BOP clade</taxon>
        <taxon>Oryzoideae</taxon>
        <taxon>Oryzeae</taxon>
        <taxon>Oryzinae</taxon>
        <taxon>Leersia</taxon>
    </lineage>
</organism>
<dbReference type="STRING" id="77586.A0A0D9XQ98"/>
<dbReference type="InterPro" id="IPR036047">
    <property type="entry name" value="F-box-like_dom_sf"/>
</dbReference>
<dbReference type="InterPro" id="IPR032675">
    <property type="entry name" value="LRR_dom_sf"/>
</dbReference>
<keyword evidence="4" id="KW-1185">Reference proteome</keyword>
<dbReference type="Pfam" id="PF00646">
    <property type="entry name" value="F-box"/>
    <property type="match status" value="1"/>
</dbReference>
<dbReference type="EnsemblPlants" id="LPERR11G05850.1">
    <property type="protein sequence ID" value="LPERR11G05850.1"/>
    <property type="gene ID" value="LPERR11G05850"/>
</dbReference>
<protein>
    <recommendedName>
        <fullName evidence="2">F-box domain-containing protein</fullName>
    </recommendedName>
</protein>
<dbReference type="InterPro" id="IPR001810">
    <property type="entry name" value="F-box_dom"/>
</dbReference>
<feature type="region of interest" description="Disordered" evidence="1">
    <location>
        <begin position="1"/>
        <end position="28"/>
    </location>
</feature>
<feature type="domain" description="F-box" evidence="2">
    <location>
        <begin position="25"/>
        <end position="71"/>
    </location>
</feature>
<dbReference type="CDD" id="cd22160">
    <property type="entry name" value="F-box_AtFBL13-like"/>
    <property type="match status" value="1"/>
</dbReference>
<dbReference type="PANTHER" id="PTHR34223:SF80">
    <property type="entry name" value="OS11G0205900 PROTEIN"/>
    <property type="match status" value="1"/>
</dbReference>
<name>A0A0D9XQ98_9ORYZ</name>
<evidence type="ECO:0000313" key="3">
    <source>
        <dbReference type="EnsemblPlants" id="LPERR11G05850.1"/>
    </source>
</evidence>
<sequence length="497" mass="56561">MPTRETVKRGKRSPPPSGGGGGGDEDRIGDLPDGILHHILGFLPATEAVRTCVLARRWRHLWKSVSTLRIANWDFSSEPVPMEEFKYFVHHLLLHRGRAAPIDDSISTGVSDRDTRRVNRWFRHALMRQARLRLEFRWKTDFVLVLDNLPVVSRRLVKLVLTNVRLMHSFLDFSGCPVLEHLKLWRCDLSDAKRISSQSLKRITTFRCDFSDVFQTQICVPNLLTLYLCYYTNLSPVFEVVPLLTEALVGVTDGSGDWSFYPRFGHGNCMLPEVITHAEKLRLGVESPISNAQDFNFQRYWQWCPTFSKLKTLSISQCISTYFDFEAICCILRHSPVLEELALDFDEDLNIKWKLKDATISPTVAEGTGNELCHIGLTGARGLWVAGDDEEDDIDDVKEDGHEDNQQYIVEPLLWMSMSYGRGDDLEPFQPIPKLPLLTNGQMIESHGLLSSTGGKLVNLIARSFASKMIRTVVSLAMPFDQMQEEVIALCRFVLMD</sequence>
<reference evidence="3" key="3">
    <citation type="submission" date="2015-04" db="UniProtKB">
        <authorList>
            <consortium name="EnsemblPlants"/>
        </authorList>
    </citation>
    <scope>IDENTIFICATION</scope>
</reference>
<dbReference type="HOGENOM" id="CLU_549056_0_0_1"/>
<dbReference type="SUPFAM" id="SSF52047">
    <property type="entry name" value="RNI-like"/>
    <property type="match status" value="1"/>
</dbReference>
<dbReference type="PANTHER" id="PTHR34223">
    <property type="entry name" value="OS11G0201299 PROTEIN"/>
    <property type="match status" value="1"/>
</dbReference>
<evidence type="ECO:0000259" key="2">
    <source>
        <dbReference type="PROSITE" id="PS50181"/>
    </source>
</evidence>
<dbReference type="Gene3D" id="1.20.1280.50">
    <property type="match status" value="1"/>
</dbReference>
<dbReference type="Gramene" id="LPERR11G05850.1">
    <property type="protein sequence ID" value="LPERR11G05850.1"/>
    <property type="gene ID" value="LPERR11G05850"/>
</dbReference>
<dbReference type="Gene3D" id="3.80.10.10">
    <property type="entry name" value="Ribonuclease Inhibitor"/>
    <property type="match status" value="1"/>
</dbReference>
<proteinExistence type="predicted"/>
<dbReference type="InterPro" id="IPR053781">
    <property type="entry name" value="F-box_AtFBL13-like"/>
</dbReference>
<dbReference type="AlphaFoldDB" id="A0A0D9XQ98"/>
<dbReference type="PROSITE" id="PS50181">
    <property type="entry name" value="FBOX"/>
    <property type="match status" value="1"/>
</dbReference>